<dbReference type="EMBL" id="VTPC01083541">
    <property type="protein sequence ID" value="KAF2887431.1"/>
    <property type="molecule type" value="Genomic_DNA"/>
</dbReference>
<dbReference type="OrthoDB" id="6784632at2759"/>
<accession>A0A8K0G692</accession>
<name>A0A8K0G692_IGNLU</name>
<organism evidence="1 2">
    <name type="scientific">Ignelater luminosus</name>
    <name type="common">Cucubano</name>
    <name type="synonym">Pyrophorus luminosus</name>
    <dbReference type="NCBI Taxonomy" id="2038154"/>
    <lineage>
        <taxon>Eukaryota</taxon>
        <taxon>Metazoa</taxon>
        <taxon>Ecdysozoa</taxon>
        <taxon>Arthropoda</taxon>
        <taxon>Hexapoda</taxon>
        <taxon>Insecta</taxon>
        <taxon>Pterygota</taxon>
        <taxon>Neoptera</taxon>
        <taxon>Endopterygota</taxon>
        <taxon>Coleoptera</taxon>
        <taxon>Polyphaga</taxon>
        <taxon>Elateriformia</taxon>
        <taxon>Elateroidea</taxon>
        <taxon>Elateridae</taxon>
        <taxon>Agrypninae</taxon>
        <taxon>Pyrophorini</taxon>
        <taxon>Ignelater</taxon>
    </lineage>
</organism>
<evidence type="ECO:0000313" key="1">
    <source>
        <dbReference type="EMBL" id="KAF2887431.1"/>
    </source>
</evidence>
<comment type="caution">
    <text evidence="1">The sequence shown here is derived from an EMBL/GenBank/DDBJ whole genome shotgun (WGS) entry which is preliminary data.</text>
</comment>
<dbReference type="Proteomes" id="UP000801492">
    <property type="component" value="Unassembled WGS sequence"/>
</dbReference>
<gene>
    <name evidence="1" type="ORF">ILUMI_18742</name>
</gene>
<dbReference type="AlphaFoldDB" id="A0A8K0G692"/>
<reference evidence="1" key="1">
    <citation type="submission" date="2019-08" db="EMBL/GenBank/DDBJ databases">
        <title>The genome of the North American firefly Photinus pyralis.</title>
        <authorList>
            <consortium name="Photinus pyralis genome working group"/>
            <person name="Fallon T.R."/>
            <person name="Sander Lower S.E."/>
            <person name="Weng J.-K."/>
        </authorList>
    </citation>
    <scope>NUCLEOTIDE SEQUENCE</scope>
    <source>
        <strain evidence="1">TRF0915ILg1</strain>
        <tissue evidence="1">Whole body</tissue>
    </source>
</reference>
<protein>
    <submittedName>
        <fullName evidence="1">Uncharacterized protein</fullName>
    </submittedName>
</protein>
<proteinExistence type="predicted"/>
<sequence>MYEIIRQMNKIQYINNVIQDVSIKYVFPRQKACDGSSSQYRSQQTKITVADEKIEEIVLSALENAKKDCEQLGISVIENSWNTLILLKSISTTEIDEELEEDDHMHVLDESVVSDQIDRLVAYEENNSGTEEIKDVPDGGILEN</sequence>
<keyword evidence="2" id="KW-1185">Reference proteome</keyword>
<evidence type="ECO:0000313" key="2">
    <source>
        <dbReference type="Proteomes" id="UP000801492"/>
    </source>
</evidence>